<sequence length="220" mass="24253">MNSLEDVKVYDLIYVIVNQGIGTKVLRQAKKYGVSGGTIILGKGTIINPFLNFLSLYDEKKEVVLMVANREVAENTLDKLNKQFKFDKPHHGIAFTTSTVEVIGSRSSIFKEDKSQVVDQPLYQIIVTIVDRGKADDVVEAAKSAGSRGGTIINARGSGVNETTKVFDMEIDPEKEMVIILAKNDATESIMSSIREKLEINKPGNGIIYTQDAMNVYGVY</sequence>
<keyword evidence="2" id="KW-1185">Reference proteome</keyword>
<protein>
    <submittedName>
        <fullName evidence="1">Nitrogen regulatory protein P-II family</fullName>
    </submittedName>
</protein>
<dbReference type="InterPro" id="IPR011322">
    <property type="entry name" value="N-reg_PII-like_a/b"/>
</dbReference>
<reference evidence="2" key="1">
    <citation type="submission" date="2016-10" db="EMBL/GenBank/DDBJ databases">
        <authorList>
            <person name="Varghese N."/>
            <person name="Submissions S."/>
        </authorList>
    </citation>
    <scope>NUCLEOTIDE SEQUENCE [LARGE SCALE GENOMIC DNA]</scope>
    <source>
        <strain evidence="2">DSM 19183</strain>
    </source>
</reference>
<proteinExistence type="predicted"/>
<dbReference type="Proteomes" id="UP000199081">
    <property type="component" value="Unassembled WGS sequence"/>
</dbReference>
<dbReference type="AlphaFoldDB" id="A0A1H7F9P0"/>
<evidence type="ECO:0000313" key="2">
    <source>
        <dbReference type="Proteomes" id="UP000199081"/>
    </source>
</evidence>
<dbReference type="PROSITE" id="PS51343">
    <property type="entry name" value="PII_GLNB_DOM"/>
    <property type="match status" value="1"/>
</dbReference>
<dbReference type="InterPro" id="IPR002187">
    <property type="entry name" value="N-reg_PII"/>
</dbReference>
<name>A0A1H7F9P0_9LACT</name>
<dbReference type="GO" id="GO:0030234">
    <property type="term" value="F:enzyme regulator activity"/>
    <property type="evidence" value="ECO:0007669"/>
    <property type="project" value="InterPro"/>
</dbReference>
<organism evidence="1 2">
    <name type="scientific">Alkalibacterium pelagium</name>
    <dbReference type="NCBI Taxonomy" id="426702"/>
    <lineage>
        <taxon>Bacteria</taxon>
        <taxon>Bacillati</taxon>
        <taxon>Bacillota</taxon>
        <taxon>Bacilli</taxon>
        <taxon>Lactobacillales</taxon>
        <taxon>Carnobacteriaceae</taxon>
        <taxon>Alkalibacterium</taxon>
    </lineage>
</organism>
<dbReference type="EMBL" id="FNZU01000001">
    <property type="protein sequence ID" value="SEK22841.1"/>
    <property type="molecule type" value="Genomic_DNA"/>
</dbReference>
<dbReference type="SMART" id="SM00938">
    <property type="entry name" value="P-II"/>
    <property type="match status" value="1"/>
</dbReference>
<accession>A0A1H7F9P0</accession>
<dbReference type="GO" id="GO:0006808">
    <property type="term" value="P:regulation of nitrogen utilization"/>
    <property type="evidence" value="ECO:0007669"/>
    <property type="project" value="InterPro"/>
</dbReference>
<gene>
    <name evidence="1" type="ORF">SAMN04488099_101244</name>
</gene>
<dbReference type="STRING" id="426702.SAMN04488099_101244"/>
<dbReference type="Gene3D" id="3.30.70.120">
    <property type="match status" value="2"/>
</dbReference>
<dbReference type="SUPFAM" id="SSF54913">
    <property type="entry name" value="GlnB-like"/>
    <property type="match status" value="2"/>
</dbReference>
<evidence type="ECO:0000313" key="1">
    <source>
        <dbReference type="EMBL" id="SEK22841.1"/>
    </source>
</evidence>
<dbReference type="Pfam" id="PF00543">
    <property type="entry name" value="P-II"/>
    <property type="match status" value="1"/>
</dbReference>
<dbReference type="RefSeq" id="WP_091478438.1">
    <property type="nucleotide sequence ID" value="NZ_BJYC01000001.1"/>
</dbReference>
<dbReference type="OrthoDB" id="9803021at2"/>
<dbReference type="InterPro" id="IPR015867">
    <property type="entry name" value="N-reg_PII/ATP_PRibTrfase_C"/>
</dbReference>